<reference evidence="2 3" key="1">
    <citation type="submission" date="2018-11" db="EMBL/GenBank/DDBJ databases">
        <authorList>
            <consortium name="Pathogen Informatics"/>
        </authorList>
    </citation>
    <scope>NUCLEOTIDE SEQUENCE [LARGE SCALE GENOMIC DNA]</scope>
</reference>
<evidence type="ECO:0000313" key="2">
    <source>
        <dbReference type="EMBL" id="VDN13975.1"/>
    </source>
</evidence>
<evidence type="ECO:0000256" key="1">
    <source>
        <dbReference type="SAM" id="MobiDB-lite"/>
    </source>
</evidence>
<accession>A0A3P7L9P2</accession>
<protein>
    <submittedName>
        <fullName evidence="2">Uncharacterized protein</fullName>
    </submittedName>
</protein>
<sequence>MRAVGTSPAVQCASPRPPAYSLSQTGTINGSTTSIVYHSTASVESPSPQQGRATYLTMQGKTDCLMPLIKPETGVCRQQSQPHSGVGMEDNLAASQQLQGQVLQQQQQQPQHPQQQQHIIVQTQQNPLQQHTVLQQGEFHSFTSSLSHSVVQAGQAVLCVQGCSAFCNLHHTNWAHWGC</sequence>
<organism evidence="2 3">
    <name type="scientific">Dibothriocephalus latus</name>
    <name type="common">Fish tapeworm</name>
    <name type="synonym">Diphyllobothrium latum</name>
    <dbReference type="NCBI Taxonomy" id="60516"/>
    <lineage>
        <taxon>Eukaryota</taxon>
        <taxon>Metazoa</taxon>
        <taxon>Spiralia</taxon>
        <taxon>Lophotrochozoa</taxon>
        <taxon>Platyhelminthes</taxon>
        <taxon>Cestoda</taxon>
        <taxon>Eucestoda</taxon>
        <taxon>Diphyllobothriidea</taxon>
        <taxon>Diphyllobothriidae</taxon>
        <taxon>Dibothriocephalus</taxon>
    </lineage>
</organism>
<keyword evidence="3" id="KW-1185">Reference proteome</keyword>
<proteinExistence type="predicted"/>
<gene>
    <name evidence="2" type="ORF">DILT_LOCUS9806</name>
</gene>
<dbReference type="Proteomes" id="UP000281553">
    <property type="component" value="Unassembled WGS sequence"/>
</dbReference>
<feature type="region of interest" description="Disordered" evidence="1">
    <location>
        <begin position="1"/>
        <end position="26"/>
    </location>
</feature>
<name>A0A3P7L9P2_DIBLA</name>
<feature type="region of interest" description="Disordered" evidence="1">
    <location>
        <begin position="97"/>
        <end position="117"/>
    </location>
</feature>
<dbReference type="AlphaFoldDB" id="A0A3P7L9P2"/>
<dbReference type="EMBL" id="UYRU01057893">
    <property type="protein sequence ID" value="VDN13975.1"/>
    <property type="molecule type" value="Genomic_DNA"/>
</dbReference>
<evidence type="ECO:0000313" key="3">
    <source>
        <dbReference type="Proteomes" id="UP000281553"/>
    </source>
</evidence>
<dbReference type="OrthoDB" id="10585565at2759"/>